<evidence type="ECO:0000313" key="4">
    <source>
        <dbReference type="Proteomes" id="UP001590950"/>
    </source>
</evidence>
<feature type="compositionally biased region" description="Polar residues" evidence="2">
    <location>
        <begin position="181"/>
        <end position="198"/>
    </location>
</feature>
<evidence type="ECO:0000313" key="3">
    <source>
        <dbReference type="EMBL" id="KAL2039251.1"/>
    </source>
</evidence>
<feature type="coiled-coil region" evidence="1">
    <location>
        <begin position="110"/>
        <end position="144"/>
    </location>
</feature>
<reference evidence="3 4" key="1">
    <citation type="submission" date="2024-09" db="EMBL/GenBank/DDBJ databases">
        <title>Rethinking Asexuality: The Enigmatic Case of Functional Sexual Genes in Lepraria (Stereocaulaceae).</title>
        <authorList>
            <person name="Doellman M."/>
            <person name="Sun Y."/>
            <person name="Barcenas-Pena A."/>
            <person name="Lumbsch H.T."/>
            <person name="Grewe F."/>
        </authorList>
    </citation>
    <scope>NUCLEOTIDE SEQUENCE [LARGE SCALE GENOMIC DNA]</scope>
    <source>
        <strain evidence="3 4">Mercado 3170</strain>
    </source>
</reference>
<evidence type="ECO:0008006" key="5">
    <source>
        <dbReference type="Google" id="ProtNLM"/>
    </source>
</evidence>
<protein>
    <recommendedName>
        <fullName evidence="5">RING-type E3 ubiquitin transferase</fullName>
    </recommendedName>
</protein>
<feature type="compositionally biased region" description="Polar residues" evidence="2">
    <location>
        <begin position="587"/>
        <end position="627"/>
    </location>
</feature>
<accession>A0ABR4A1U7</accession>
<comment type="caution">
    <text evidence="3">The sequence shown here is derived from an EMBL/GenBank/DDBJ whole genome shotgun (WGS) entry which is preliminary data.</text>
</comment>
<feature type="compositionally biased region" description="Polar residues" evidence="2">
    <location>
        <begin position="521"/>
        <end position="544"/>
    </location>
</feature>
<feature type="compositionally biased region" description="Polar residues" evidence="2">
    <location>
        <begin position="205"/>
        <end position="216"/>
    </location>
</feature>
<feature type="compositionally biased region" description="Basic residues" evidence="2">
    <location>
        <begin position="392"/>
        <end position="401"/>
    </location>
</feature>
<organism evidence="3 4">
    <name type="scientific">Stereocaulon virgatum</name>
    <dbReference type="NCBI Taxonomy" id="373712"/>
    <lineage>
        <taxon>Eukaryota</taxon>
        <taxon>Fungi</taxon>
        <taxon>Dikarya</taxon>
        <taxon>Ascomycota</taxon>
        <taxon>Pezizomycotina</taxon>
        <taxon>Lecanoromycetes</taxon>
        <taxon>OSLEUM clade</taxon>
        <taxon>Lecanoromycetidae</taxon>
        <taxon>Lecanorales</taxon>
        <taxon>Lecanorineae</taxon>
        <taxon>Stereocaulaceae</taxon>
        <taxon>Stereocaulon</taxon>
    </lineage>
</organism>
<feature type="region of interest" description="Disordered" evidence="2">
    <location>
        <begin position="346"/>
        <end position="662"/>
    </location>
</feature>
<dbReference type="InterPro" id="IPR042065">
    <property type="entry name" value="E3_ELL-like"/>
</dbReference>
<dbReference type="EMBL" id="JBEFKJ010000026">
    <property type="protein sequence ID" value="KAL2039251.1"/>
    <property type="molecule type" value="Genomic_DNA"/>
</dbReference>
<feature type="compositionally biased region" description="Basic and acidic residues" evidence="2">
    <location>
        <begin position="545"/>
        <end position="555"/>
    </location>
</feature>
<feature type="compositionally biased region" description="Low complexity" evidence="2">
    <location>
        <begin position="628"/>
        <end position="646"/>
    </location>
</feature>
<keyword evidence="1" id="KW-0175">Coiled coil</keyword>
<evidence type="ECO:0000256" key="2">
    <source>
        <dbReference type="SAM" id="MobiDB-lite"/>
    </source>
</evidence>
<sequence length="779" mass="84911">MAPLTLPASGVTLIDPAQSKTDYSISKTESKPIQAMQLELTDDVLHEILRSARNGGKLNVSFGKTIMLHYGNKSQPLGANAFPSHTQLYECSDNEDELAFTGQLSHKLAMRKAQEDTAGVDEALAKLQSQLASHEKDKQSKQITYVRDSSTLPPPVKQTVASLKHKSAKPNSLSFLKKHNTPTYLNNNTTRSMPTSPSLGAARTPLNQKPTPTSVPALSDGRTPRLQALRTPLIHFLAARPASTKLLVTHLNCKEEEILEVLQKVGKPFRLDNSKWDLTDKAFKELDIWDFHYPNEGDRQLAINRAISAFDRMRLSTSEKLWDMLIPKDERGKGKILSHLNHLHKGPIQQATTPKIQIQHPSNEAKEDTMRDHDSDQKDRLAPGDAEPMARSRSHGQIKKTKVSEKEAQSKRLLSNGPKKTTPAPKAKEAHPAVKKVGVKKANAPKSSEFVNDSDEEDGLGDAQTLQAQSLPPKNEKKSKPPKPLTSSQPARATTKPKASKPTVPSQSVASTLIGKKVSSKPATPNRAGTTPKSRPTNVVNGKDTQAKKVKDTDKAPTLPTKAQEKRAAPPGASATSSPAPKHRMSDSSQGSTAMTKTLSRQRTTSSPHKPSPLGSSPPTNASDFDNPTQSSTSSTPSVPKMKPTPNGIVNGHARNTSKHTLKRKACDLDSDVHNPNIPITNGNGNINGYANGNMNSAKRPKATEMTPPTSESDSSPIARDIALKKAQDFKKYYANYEKQYREINGMDDPSKEAVEALMKMHNRLAELKDQITKGLVGI</sequence>
<keyword evidence="4" id="KW-1185">Reference proteome</keyword>
<dbReference type="Proteomes" id="UP001590950">
    <property type="component" value="Unassembled WGS sequence"/>
</dbReference>
<feature type="compositionally biased region" description="Low complexity" evidence="2">
    <location>
        <begin position="569"/>
        <end position="580"/>
    </location>
</feature>
<feature type="compositionally biased region" description="Basic and acidic residues" evidence="2">
    <location>
        <begin position="363"/>
        <end position="382"/>
    </location>
</feature>
<name>A0ABR4A1U7_9LECA</name>
<dbReference type="Gene3D" id="1.10.10.2670">
    <property type="entry name" value="E3 ubiquitin-protein ligase"/>
    <property type="match status" value="1"/>
</dbReference>
<feature type="compositionally biased region" description="Polar residues" evidence="2">
    <location>
        <begin position="349"/>
        <end position="362"/>
    </location>
</feature>
<feature type="region of interest" description="Disordered" evidence="2">
    <location>
        <begin position="173"/>
        <end position="221"/>
    </location>
</feature>
<gene>
    <name evidence="3" type="ORF">N7G274_007919</name>
</gene>
<evidence type="ECO:0000256" key="1">
    <source>
        <dbReference type="SAM" id="Coils"/>
    </source>
</evidence>
<proteinExistence type="predicted"/>